<feature type="region of interest" description="Disordered" evidence="1">
    <location>
        <begin position="1"/>
        <end position="24"/>
    </location>
</feature>
<name>A0A1Y3U4S6_9ACTN</name>
<gene>
    <name evidence="2" type="ORF">B5G21_03600</name>
</gene>
<organism evidence="2 3">
    <name type="scientific">Enorma massiliensis</name>
    <dbReference type="NCBI Taxonomy" id="1472761"/>
    <lineage>
        <taxon>Bacteria</taxon>
        <taxon>Bacillati</taxon>
        <taxon>Actinomycetota</taxon>
        <taxon>Coriobacteriia</taxon>
        <taxon>Coriobacteriales</taxon>
        <taxon>Coriobacteriaceae</taxon>
        <taxon>Enorma</taxon>
    </lineage>
</organism>
<comment type="caution">
    <text evidence="2">The sequence shown here is derived from an EMBL/GenBank/DDBJ whole genome shotgun (WGS) entry which is preliminary data.</text>
</comment>
<sequence>MPRHIHELQAGPQGGEAGWNAGSGDRLTYGQNAAGRNIFEFYSRYTTANGSGEPHNNMPPYRAFYCWMRVS</sequence>
<proteinExistence type="predicted"/>
<evidence type="ECO:0000256" key="1">
    <source>
        <dbReference type="SAM" id="MobiDB-lite"/>
    </source>
</evidence>
<evidence type="ECO:0000313" key="3">
    <source>
        <dbReference type="Proteomes" id="UP000196560"/>
    </source>
</evidence>
<dbReference type="EMBL" id="NFHO01000003">
    <property type="protein sequence ID" value="OUN43784.1"/>
    <property type="molecule type" value="Genomic_DNA"/>
</dbReference>
<protein>
    <submittedName>
        <fullName evidence="2">Uncharacterized protein</fullName>
    </submittedName>
</protein>
<reference evidence="3" key="1">
    <citation type="submission" date="2017-04" db="EMBL/GenBank/DDBJ databases">
        <title>Function of individual gut microbiota members based on whole genome sequencing of pure cultures obtained from chicken caecum.</title>
        <authorList>
            <person name="Medvecky M."/>
            <person name="Cejkova D."/>
            <person name="Polansky O."/>
            <person name="Karasova D."/>
            <person name="Kubasova T."/>
            <person name="Cizek A."/>
            <person name="Rychlik I."/>
        </authorList>
    </citation>
    <scope>NUCLEOTIDE SEQUENCE [LARGE SCALE GENOMIC DNA]</scope>
    <source>
        <strain evidence="3">An70</strain>
    </source>
</reference>
<keyword evidence="3" id="KW-1185">Reference proteome</keyword>
<dbReference type="AlphaFoldDB" id="A0A1Y3U4S6"/>
<dbReference type="Proteomes" id="UP000196560">
    <property type="component" value="Unassembled WGS sequence"/>
</dbReference>
<accession>A0A1Y3U4S6</accession>
<evidence type="ECO:0000313" key="2">
    <source>
        <dbReference type="EMBL" id="OUN43784.1"/>
    </source>
</evidence>
<dbReference type="SUPFAM" id="SSF88874">
    <property type="entry name" value="Receptor-binding domain of short tail fibre protein gp12"/>
    <property type="match status" value="1"/>
</dbReference>